<name>A0A8J2S7J9_9STRA</name>
<organism evidence="4 5">
    <name type="scientific">Pelagomonas calceolata</name>
    <dbReference type="NCBI Taxonomy" id="35677"/>
    <lineage>
        <taxon>Eukaryota</taxon>
        <taxon>Sar</taxon>
        <taxon>Stramenopiles</taxon>
        <taxon>Ochrophyta</taxon>
        <taxon>Pelagophyceae</taxon>
        <taxon>Pelagomonadales</taxon>
        <taxon>Pelagomonadaceae</taxon>
        <taxon>Pelagomonas</taxon>
    </lineage>
</organism>
<dbReference type="GO" id="GO:0001965">
    <property type="term" value="F:G-protein alpha-subunit binding"/>
    <property type="evidence" value="ECO:0007669"/>
    <property type="project" value="TreeGrafter"/>
</dbReference>
<dbReference type="Proteomes" id="UP000789595">
    <property type="component" value="Unassembled WGS sequence"/>
</dbReference>
<gene>
    <name evidence="4" type="ORF">PECAL_1P27500</name>
</gene>
<feature type="region of interest" description="Disordered" evidence="3">
    <location>
        <begin position="1"/>
        <end position="72"/>
    </location>
</feature>
<dbReference type="PROSITE" id="PS50912">
    <property type="entry name" value="EAR"/>
    <property type="match status" value="1"/>
</dbReference>
<dbReference type="SUPFAM" id="SSF75011">
    <property type="entry name" value="3-carboxy-cis,cis-mucoante lactonizing enzyme"/>
    <property type="match status" value="1"/>
</dbReference>
<evidence type="ECO:0000256" key="1">
    <source>
        <dbReference type="ARBA" id="ARBA00022729"/>
    </source>
</evidence>
<dbReference type="InterPro" id="IPR009039">
    <property type="entry name" value="EAR"/>
</dbReference>
<evidence type="ECO:0000256" key="3">
    <source>
        <dbReference type="SAM" id="MobiDB-lite"/>
    </source>
</evidence>
<dbReference type="GO" id="GO:0016020">
    <property type="term" value="C:membrane"/>
    <property type="evidence" value="ECO:0007669"/>
    <property type="project" value="InterPro"/>
</dbReference>
<evidence type="ECO:0000256" key="2">
    <source>
        <dbReference type="ARBA" id="ARBA00022737"/>
    </source>
</evidence>
<dbReference type="AlphaFoldDB" id="A0A8J2S7J9"/>
<keyword evidence="5" id="KW-1185">Reference proteome</keyword>
<proteinExistence type="predicted"/>
<evidence type="ECO:0000313" key="4">
    <source>
        <dbReference type="EMBL" id="CAH0366268.1"/>
    </source>
</evidence>
<feature type="compositionally biased region" description="Low complexity" evidence="3">
    <location>
        <begin position="30"/>
        <end position="45"/>
    </location>
</feature>
<dbReference type="OrthoDB" id="408373at2759"/>
<accession>A0A8J2S7J9</accession>
<keyword evidence="2" id="KW-0677">Repeat</keyword>
<sequence>MASLAASYSKWDRWNDESDDDTVEVRDGAARAQARLARARGLVAGTTEPEARPAPAKDPAPPAPAPRPAHRAERWAEAARLKTRGAAALTPFVIDNVQYLCVANFFETLKTAAGPTKGEAAPSTETTSSIWRIEDDDGLLVEEVQTFRSFGAHGVAHITSEGSHYLAVSMYYADFVAILKWDGSRFEEHQRLPCEGGGGICAFVVDGQQRLAVAEFGKKGVSLFGLEQDKFHHLQYLQADGCCHVSTTCLNKRTYLIAAANWSSTTKWRTASTVFSLTRDVFAPSFDLSSGEGSSTLTYQGRHFCFVAKHKNPDGSCCRRSPLYEWRRGKYQLVQELDHDDGAHGACLFEATNSKLYLAIACCGDREKKSYSRNSPVYEISLDPEIVVRRKKSLPTTGAVAFVAFDLGGRTYLAVANEQDEQRGGNVESVVWAVT</sequence>
<feature type="compositionally biased region" description="Pro residues" evidence="3">
    <location>
        <begin position="56"/>
        <end position="67"/>
    </location>
</feature>
<keyword evidence="1" id="KW-0732">Signal</keyword>
<evidence type="ECO:0000313" key="5">
    <source>
        <dbReference type="Proteomes" id="UP000789595"/>
    </source>
</evidence>
<reference evidence="4" key="1">
    <citation type="submission" date="2021-11" db="EMBL/GenBank/DDBJ databases">
        <authorList>
            <consortium name="Genoscope - CEA"/>
            <person name="William W."/>
        </authorList>
    </citation>
    <scope>NUCLEOTIDE SEQUENCE</scope>
</reference>
<dbReference type="EMBL" id="CAKKNE010000001">
    <property type="protein sequence ID" value="CAH0366268.1"/>
    <property type="molecule type" value="Genomic_DNA"/>
</dbReference>
<protein>
    <submittedName>
        <fullName evidence="4">Uncharacterized protein</fullName>
    </submittedName>
</protein>
<dbReference type="GO" id="GO:0010855">
    <property type="term" value="F:adenylate cyclase inhibitor activity"/>
    <property type="evidence" value="ECO:0007669"/>
    <property type="project" value="TreeGrafter"/>
</dbReference>
<dbReference type="GO" id="GO:0005737">
    <property type="term" value="C:cytoplasm"/>
    <property type="evidence" value="ECO:0007669"/>
    <property type="project" value="TreeGrafter"/>
</dbReference>
<dbReference type="PANTHER" id="PTHR46682:SF1">
    <property type="entry name" value="ADHESION G-PROTEIN COUPLED RECEPTOR V1"/>
    <property type="match status" value="1"/>
</dbReference>
<dbReference type="GO" id="GO:0071277">
    <property type="term" value="P:cellular response to calcium ion"/>
    <property type="evidence" value="ECO:0007669"/>
    <property type="project" value="TreeGrafter"/>
</dbReference>
<dbReference type="GO" id="GO:0004930">
    <property type="term" value="F:G protein-coupled receptor activity"/>
    <property type="evidence" value="ECO:0007669"/>
    <property type="project" value="InterPro"/>
</dbReference>
<dbReference type="PANTHER" id="PTHR46682">
    <property type="entry name" value="ADHESION G-PROTEIN COUPLED RECEPTOR V1"/>
    <property type="match status" value="1"/>
</dbReference>
<dbReference type="InterPro" id="IPR026919">
    <property type="entry name" value="ADGRV1"/>
</dbReference>
<comment type="caution">
    <text evidence="4">The sequence shown here is derived from an EMBL/GenBank/DDBJ whole genome shotgun (WGS) entry which is preliminary data.</text>
</comment>